<dbReference type="Pfam" id="PF02823">
    <property type="entry name" value="ATP-synt_DE_N"/>
    <property type="match status" value="1"/>
</dbReference>
<keyword evidence="3" id="KW-0813">Transport</keyword>
<dbReference type="InterPro" id="IPR020546">
    <property type="entry name" value="ATP_synth_F1_dsu/esu_N"/>
</dbReference>
<dbReference type="GO" id="GO:0045259">
    <property type="term" value="C:proton-transporting ATP synthase complex"/>
    <property type="evidence" value="ECO:0007669"/>
    <property type="project" value="UniProtKB-KW"/>
</dbReference>
<gene>
    <name evidence="8" type="ORF">UY61_C0082G0004</name>
</gene>
<dbReference type="GO" id="GO:0012505">
    <property type="term" value="C:endomembrane system"/>
    <property type="evidence" value="ECO:0007669"/>
    <property type="project" value="UniProtKB-SubCell"/>
</dbReference>
<evidence type="ECO:0000313" key="9">
    <source>
        <dbReference type="Proteomes" id="UP000034201"/>
    </source>
</evidence>
<name>A0A0G1ZGL5_9BACT</name>
<evidence type="ECO:0000259" key="7">
    <source>
        <dbReference type="Pfam" id="PF02823"/>
    </source>
</evidence>
<dbReference type="GO" id="GO:0046933">
    <property type="term" value="F:proton-transporting ATP synthase activity, rotational mechanism"/>
    <property type="evidence" value="ECO:0007669"/>
    <property type="project" value="InterPro"/>
</dbReference>
<keyword evidence="4" id="KW-0406">Ion transport</keyword>
<evidence type="ECO:0000256" key="4">
    <source>
        <dbReference type="ARBA" id="ARBA00023065"/>
    </source>
</evidence>
<comment type="caution">
    <text evidence="8">The sequence shown here is derived from an EMBL/GenBank/DDBJ whole genome shotgun (WGS) entry which is preliminary data.</text>
</comment>
<dbReference type="Gene3D" id="2.60.15.10">
    <property type="entry name" value="F0F1 ATP synthase delta/epsilon subunit, N-terminal"/>
    <property type="match status" value="1"/>
</dbReference>
<reference evidence="8 9" key="1">
    <citation type="journal article" date="2015" name="Nature">
        <title>rRNA introns, odd ribosomes, and small enigmatic genomes across a large radiation of phyla.</title>
        <authorList>
            <person name="Brown C.T."/>
            <person name="Hug L.A."/>
            <person name="Thomas B.C."/>
            <person name="Sharon I."/>
            <person name="Castelle C.J."/>
            <person name="Singh A."/>
            <person name="Wilkins M.J."/>
            <person name="Williams K.H."/>
            <person name="Banfield J.F."/>
        </authorList>
    </citation>
    <scope>NUCLEOTIDE SEQUENCE [LARGE SCALE GENOMIC DNA]</scope>
</reference>
<dbReference type="CDD" id="cd12152">
    <property type="entry name" value="F1-ATPase_delta"/>
    <property type="match status" value="1"/>
</dbReference>
<organism evidence="8 9">
    <name type="scientific">Candidatus Adlerbacteria bacterium GW2011_GWC1_50_9</name>
    <dbReference type="NCBI Taxonomy" id="1618608"/>
    <lineage>
        <taxon>Bacteria</taxon>
        <taxon>Candidatus Adleribacteriota</taxon>
    </lineage>
</organism>
<dbReference type="InterPro" id="IPR001469">
    <property type="entry name" value="ATP_synth_F1_dsu/esu"/>
</dbReference>
<dbReference type="EMBL" id="LCQQ01000082">
    <property type="protein sequence ID" value="KKW18439.1"/>
    <property type="molecule type" value="Genomic_DNA"/>
</dbReference>
<evidence type="ECO:0000256" key="2">
    <source>
        <dbReference type="ARBA" id="ARBA00005712"/>
    </source>
</evidence>
<evidence type="ECO:0000256" key="5">
    <source>
        <dbReference type="ARBA" id="ARBA00023136"/>
    </source>
</evidence>
<keyword evidence="5" id="KW-0472">Membrane</keyword>
<protein>
    <submittedName>
        <fullName evidence="8">ATP synthase epsilon chain</fullName>
    </submittedName>
</protein>
<dbReference type="Proteomes" id="UP000034201">
    <property type="component" value="Unassembled WGS sequence"/>
</dbReference>
<comment type="similarity">
    <text evidence="2">Belongs to the ATPase epsilon chain family.</text>
</comment>
<comment type="subcellular location">
    <subcellularLocation>
        <location evidence="1">Endomembrane system</location>
        <topology evidence="1">Peripheral membrane protein</topology>
    </subcellularLocation>
</comment>
<evidence type="ECO:0000256" key="3">
    <source>
        <dbReference type="ARBA" id="ARBA00022448"/>
    </source>
</evidence>
<dbReference type="AlphaFoldDB" id="A0A0G1ZGL5"/>
<proteinExistence type="inferred from homology"/>
<keyword evidence="6" id="KW-0066">ATP synthesis</keyword>
<feature type="domain" description="ATP synthase F1 complex delta/epsilon subunit N-terminal" evidence="7">
    <location>
        <begin position="3"/>
        <end position="81"/>
    </location>
</feature>
<dbReference type="SUPFAM" id="SSF51344">
    <property type="entry name" value="Epsilon subunit of F1F0-ATP synthase N-terminal domain"/>
    <property type="match status" value="1"/>
</dbReference>
<accession>A0A0G1ZGL5</accession>
<evidence type="ECO:0000256" key="6">
    <source>
        <dbReference type="ARBA" id="ARBA00023196"/>
    </source>
</evidence>
<evidence type="ECO:0000256" key="1">
    <source>
        <dbReference type="ARBA" id="ARBA00004184"/>
    </source>
</evidence>
<evidence type="ECO:0000313" key="8">
    <source>
        <dbReference type="EMBL" id="KKW18439.1"/>
    </source>
</evidence>
<keyword evidence="6" id="KW-0139">CF(1)</keyword>
<sequence length="86" mass="9566">MNMKLGVYTIEKTLFDGEAEKIIAETSTGEITVLDGHVPLVSELTRGEIRILDPEKRETRLPIQAGFIEVRPENKTVILAEQKSAS</sequence>
<dbReference type="InterPro" id="IPR036771">
    <property type="entry name" value="ATPsynth_dsu/esu_N"/>
</dbReference>